<dbReference type="PANTHER" id="PTHR31286:SF180">
    <property type="entry name" value="OS10G0362600 PROTEIN"/>
    <property type="match status" value="1"/>
</dbReference>
<feature type="compositionally biased region" description="Low complexity" evidence="1">
    <location>
        <begin position="171"/>
        <end position="187"/>
    </location>
</feature>
<proteinExistence type="predicted"/>
<dbReference type="EMBL" id="JACGWJ010000031">
    <property type="protein sequence ID" value="KAL0298899.1"/>
    <property type="molecule type" value="Genomic_DNA"/>
</dbReference>
<evidence type="ECO:0008006" key="3">
    <source>
        <dbReference type="Google" id="ProtNLM"/>
    </source>
</evidence>
<accession>A0AAW2JXB1</accession>
<comment type="caution">
    <text evidence="2">The sequence shown here is derived from an EMBL/GenBank/DDBJ whole genome shotgun (WGS) entry which is preliminary data.</text>
</comment>
<reference evidence="2" key="2">
    <citation type="journal article" date="2024" name="Plant">
        <title>Genomic evolution and insights into agronomic trait innovations of Sesamum species.</title>
        <authorList>
            <person name="Miao H."/>
            <person name="Wang L."/>
            <person name="Qu L."/>
            <person name="Liu H."/>
            <person name="Sun Y."/>
            <person name="Le M."/>
            <person name="Wang Q."/>
            <person name="Wei S."/>
            <person name="Zheng Y."/>
            <person name="Lin W."/>
            <person name="Duan Y."/>
            <person name="Cao H."/>
            <person name="Xiong S."/>
            <person name="Wang X."/>
            <person name="Wei L."/>
            <person name="Li C."/>
            <person name="Ma Q."/>
            <person name="Ju M."/>
            <person name="Zhao R."/>
            <person name="Li G."/>
            <person name="Mu C."/>
            <person name="Tian Q."/>
            <person name="Mei H."/>
            <person name="Zhang T."/>
            <person name="Gao T."/>
            <person name="Zhang H."/>
        </authorList>
    </citation>
    <scope>NUCLEOTIDE SEQUENCE</scope>
    <source>
        <strain evidence="2">G02</strain>
    </source>
</reference>
<reference evidence="2" key="1">
    <citation type="submission" date="2020-06" db="EMBL/GenBank/DDBJ databases">
        <authorList>
            <person name="Li T."/>
            <person name="Hu X."/>
            <person name="Zhang T."/>
            <person name="Song X."/>
            <person name="Zhang H."/>
            <person name="Dai N."/>
            <person name="Sheng W."/>
            <person name="Hou X."/>
            <person name="Wei L."/>
        </authorList>
    </citation>
    <scope>NUCLEOTIDE SEQUENCE</scope>
    <source>
        <strain evidence="2">G02</strain>
        <tissue evidence="2">Leaf</tissue>
    </source>
</reference>
<sequence length="220" mass="24811">MHLFTYTIVDSSFRFVRDEDQQRILAGRPYFVYGCLFLLNNMSVCFEFKEDEFSLTPVWATLPSLPLECWHPNTLGKIGSRLGTPIAMDSLTMKIEHVSYAHILIEVDASKKLVDQVEFILPNGAAWKQPVFYEFTPKFCSGRPRPLEPQQCKNTAVQRMPTRPVVTGAYSESKSSSSFDEPDSSTSMQHFMLGTTATIHAPKEPKRKQKLGGESPAQPS</sequence>
<dbReference type="PANTHER" id="PTHR31286">
    <property type="entry name" value="GLYCINE-RICH CELL WALL STRUCTURAL PROTEIN 1.8-LIKE"/>
    <property type="match status" value="1"/>
</dbReference>
<protein>
    <recommendedName>
        <fullName evidence="3">DUF4283 domain-containing protein</fullName>
    </recommendedName>
</protein>
<dbReference type="InterPro" id="IPR040256">
    <property type="entry name" value="At4g02000-like"/>
</dbReference>
<gene>
    <name evidence="2" type="ORF">Sradi_6549700</name>
</gene>
<evidence type="ECO:0000256" key="1">
    <source>
        <dbReference type="SAM" id="MobiDB-lite"/>
    </source>
</evidence>
<evidence type="ECO:0000313" key="2">
    <source>
        <dbReference type="EMBL" id="KAL0298899.1"/>
    </source>
</evidence>
<feature type="region of interest" description="Disordered" evidence="1">
    <location>
        <begin position="163"/>
        <end position="220"/>
    </location>
</feature>
<dbReference type="AlphaFoldDB" id="A0AAW2JXB1"/>
<name>A0AAW2JXB1_SESRA</name>
<organism evidence="2">
    <name type="scientific">Sesamum radiatum</name>
    <name type="common">Black benniseed</name>
    <dbReference type="NCBI Taxonomy" id="300843"/>
    <lineage>
        <taxon>Eukaryota</taxon>
        <taxon>Viridiplantae</taxon>
        <taxon>Streptophyta</taxon>
        <taxon>Embryophyta</taxon>
        <taxon>Tracheophyta</taxon>
        <taxon>Spermatophyta</taxon>
        <taxon>Magnoliopsida</taxon>
        <taxon>eudicotyledons</taxon>
        <taxon>Gunneridae</taxon>
        <taxon>Pentapetalae</taxon>
        <taxon>asterids</taxon>
        <taxon>lamiids</taxon>
        <taxon>Lamiales</taxon>
        <taxon>Pedaliaceae</taxon>
        <taxon>Sesamum</taxon>
    </lineage>
</organism>